<gene>
    <name evidence="1" type="ORF">Pgy4_39585</name>
</gene>
<dbReference type="Proteomes" id="UP000005466">
    <property type="component" value="Unassembled WGS sequence"/>
</dbReference>
<reference evidence="1 2" key="1">
    <citation type="journal article" date="2011" name="PLoS Pathog.">
        <title>Dynamic evolution of pathogenicity revealed by sequencing and comparative genomics of 19 Pseudomonas syringae isolates.</title>
        <authorList>
            <person name="Baltrus D.A."/>
            <person name="Nishimura M.T."/>
            <person name="Romanchuk A."/>
            <person name="Chang J.H."/>
            <person name="Mukhtar M.S."/>
            <person name="Cherkis K."/>
            <person name="Roach J."/>
            <person name="Grant S.R."/>
            <person name="Jones C.D."/>
            <person name="Dangl J.L."/>
        </authorList>
    </citation>
    <scope>NUCLEOTIDE SEQUENCE [LARGE SCALE GENOMIC DNA]</scope>
    <source>
        <strain evidence="2">race 4</strain>
    </source>
</reference>
<proteinExistence type="predicted"/>
<organism evidence="1 2">
    <name type="scientific">Pseudomonas savastanoi pv. glycinea str. race 4</name>
    <dbReference type="NCBI Taxonomy" id="875330"/>
    <lineage>
        <taxon>Bacteria</taxon>
        <taxon>Pseudomonadati</taxon>
        <taxon>Pseudomonadota</taxon>
        <taxon>Gammaproteobacteria</taxon>
        <taxon>Pseudomonadales</taxon>
        <taxon>Pseudomonadaceae</taxon>
        <taxon>Pseudomonas</taxon>
    </lineage>
</organism>
<name>F3CIJ3_PSESG</name>
<dbReference type="EMBL" id="ADWY01003570">
    <property type="protein sequence ID" value="EGH19085.1"/>
    <property type="molecule type" value="Genomic_DNA"/>
</dbReference>
<feature type="non-terminal residue" evidence="1">
    <location>
        <position position="41"/>
    </location>
</feature>
<evidence type="ECO:0000313" key="1">
    <source>
        <dbReference type="EMBL" id="EGH19085.1"/>
    </source>
</evidence>
<protein>
    <submittedName>
        <fullName evidence="1">Uncharacterized protein</fullName>
    </submittedName>
</protein>
<comment type="caution">
    <text evidence="1">The sequence shown here is derived from an EMBL/GenBank/DDBJ whole genome shotgun (WGS) entry which is preliminary data.</text>
</comment>
<dbReference type="AlphaFoldDB" id="F3CIJ3"/>
<accession>F3CIJ3</accession>
<dbReference type="HOGENOM" id="CLU_3281646_0_0_6"/>
<sequence length="41" mass="4099">MANPGIILANAIASMVDAHGRVKVAGLMPTAIPDAVRTALA</sequence>
<evidence type="ECO:0000313" key="2">
    <source>
        <dbReference type="Proteomes" id="UP000005466"/>
    </source>
</evidence>